<sequence>MADLYQVSAASCNRHLLDLPNEILQEIAGYLPTDRDVFHLSQTSKEAMSKIFAGESRVWRYRFGEKYEIPPGRTFAELKNEYVTRAVVLGRTQDFRQREECTPTEELRQEFWMEIVQTMLQEILTLPTKLLDSSYTLDYLKATLKDRATFLQFPNERGNRTELFYVLQLCLSAVALDPSMKQHCRRSDYDMETIYSIDKGLLATHEADDEFDNTNESETSSGSTTPVSTASLDESGSEDDEESSEPSSEASQLPVVTSKTPRPFVDHEKLDLDKLLQFRTFWQRHLLSSIENTYHESYMQLEDWIRPGVRKYDASQGSTLSGFWLGYYSCIHPFPTTLEELEHRQTCATHGEEPELMVRLQMHLIFLRLTLTAQSLELVESESLFWPKACNKIVPLFEGLKTKRVPFEGIQDAYGGTEGNHIFGFVEDMEIAYGGISGWQRICFTLCERLGDEVAEVKEGTDGWVHIYEALLIPGGRLMVGRWVDLKEPSAKGPFIFWSTSS</sequence>
<dbReference type="InterPro" id="IPR001810">
    <property type="entry name" value="F-box_dom"/>
</dbReference>
<dbReference type="Proteomes" id="UP001152592">
    <property type="component" value="Unassembled WGS sequence"/>
</dbReference>
<evidence type="ECO:0000256" key="1">
    <source>
        <dbReference type="SAM" id="MobiDB-lite"/>
    </source>
</evidence>
<feature type="domain" description="F-box" evidence="2">
    <location>
        <begin position="13"/>
        <end position="62"/>
    </location>
</feature>
<proteinExistence type="predicted"/>
<feature type="compositionally biased region" description="Acidic residues" evidence="1">
    <location>
        <begin position="235"/>
        <end position="244"/>
    </location>
</feature>
<dbReference type="PROSITE" id="PS50181">
    <property type="entry name" value="FBOX"/>
    <property type="match status" value="1"/>
</dbReference>
<evidence type="ECO:0000313" key="4">
    <source>
        <dbReference type="Proteomes" id="UP001152592"/>
    </source>
</evidence>
<reference evidence="3" key="1">
    <citation type="submission" date="2021-07" db="EMBL/GenBank/DDBJ databases">
        <authorList>
            <person name="Branca A.L. A."/>
        </authorList>
    </citation>
    <scope>NUCLEOTIDE SEQUENCE</scope>
</reference>
<dbReference type="EMBL" id="CAJVPD010000235">
    <property type="protein sequence ID" value="CAG8380030.1"/>
    <property type="molecule type" value="Genomic_DNA"/>
</dbReference>
<protein>
    <recommendedName>
        <fullName evidence="2">F-box domain-containing protein</fullName>
    </recommendedName>
</protein>
<organism evidence="3 4">
    <name type="scientific">Penicillium salamii</name>
    <dbReference type="NCBI Taxonomy" id="1612424"/>
    <lineage>
        <taxon>Eukaryota</taxon>
        <taxon>Fungi</taxon>
        <taxon>Dikarya</taxon>
        <taxon>Ascomycota</taxon>
        <taxon>Pezizomycotina</taxon>
        <taxon>Eurotiomycetes</taxon>
        <taxon>Eurotiomycetidae</taxon>
        <taxon>Eurotiales</taxon>
        <taxon>Aspergillaceae</taxon>
        <taxon>Penicillium</taxon>
    </lineage>
</organism>
<gene>
    <name evidence="3" type="ORF">PSALAMII_LOCUS5604</name>
</gene>
<feature type="region of interest" description="Disordered" evidence="1">
    <location>
        <begin position="211"/>
        <end position="260"/>
    </location>
</feature>
<dbReference type="AlphaFoldDB" id="A0A9W4JB43"/>
<accession>A0A9W4JB43</accession>
<dbReference type="OrthoDB" id="10609831at2759"/>
<name>A0A9W4JB43_9EURO</name>
<comment type="caution">
    <text evidence="3">The sequence shown here is derived from an EMBL/GenBank/DDBJ whole genome shotgun (WGS) entry which is preliminary data.</text>
</comment>
<dbReference type="CDD" id="cd09917">
    <property type="entry name" value="F-box_SF"/>
    <property type="match status" value="1"/>
</dbReference>
<evidence type="ECO:0000259" key="2">
    <source>
        <dbReference type="PROSITE" id="PS50181"/>
    </source>
</evidence>
<dbReference type="SUPFAM" id="SSF81383">
    <property type="entry name" value="F-box domain"/>
    <property type="match status" value="1"/>
</dbReference>
<evidence type="ECO:0000313" key="3">
    <source>
        <dbReference type="EMBL" id="CAG8380030.1"/>
    </source>
</evidence>
<dbReference type="InterPro" id="IPR036047">
    <property type="entry name" value="F-box-like_dom_sf"/>
</dbReference>
<feature type="compositionally biased region" description="Low complexity" evidence="1">
    <location>
        <begin position="216"/>
        <end position="234"/>
    </location>
</feature>